<feature type="compositionally biased region" description="Gly residues" evidence="1">
    <location>
        <begin position="47"/>
        <end position="56"/>
    </location>
</feature>
<feature type="domain" description="Myosin VII N-terminal" evidence="2">
    <location>
        <begin position="2"/>
        <end position="35"/>
    </location>
</feature>
<dbReference type="Proteomes" id="UP000052978">
    <property type="component" value="Unassembled WGS sequence"/>
</dbReference>
<evidence type="ECO:0000313" key="4">
    <source>
        <dbReference type="Proteomes" id="UP000052978"/>
    </source>
</evidence>
<dbReference type="InterPro" id="IPR057130">
    <property type="entry name" value="Myosin_VII_N"/>
</dbReference>
<protein>
    <submittedName>
        <fullName evidence="3">Myosin-VIIa</fullName>
    </submittedName>
</protein>
<dbReference type="Pfam" id="PF24123">
    <property type="entry name" value="Myosin_VII_N"/>
    <property type="match status" value="1"/>
</dbReference>
<accession>S7MUS7</accession>
<evidence type="ECO:0000256" key="1">
    <source>
        <dbReference type="SAM" id="MobiDB-lite"/>
    </source>
</evidence>
<organism evidence="3 4">
    <name type="scientific">Myotis brandtii</name>
    <name type="common">Brandt's bat</name>
    <dbReference type="NCBI Taxonomy" id="109478"/>
    <lineage>
        <taxon>Eukaryota</taxon>
        <taxon>Metazoa</taxon>
        <taxon>Chordata</taxon>
        <taxon>Craniata</taxon>
        <taxon>Vertebrata</taxon>
        <taxon>Euteleostomi</taxon>
        <taxon>Mammalia</taxon>
        <taxon>Eutheria</taxon>
        <taxon>Laurasiatheria</taxon>
        <taxon>Chiroptera</taxon>
        <taxon>Yangochiroptera</taxon>
        <taxon>Vespertilionidae</taxon>
        <taxon>Myotis</taxon>
    </lineage>
</organism>
<gene>
    <name evidence="3" type="ORF">D623_10028564</name>
</gene>
<name>S7MUS7_MYOBR</name>
<keyword evidence="4" id="KW-1185">Reference proteome</keyword>
<dbReference type="AlphaFoldDB" id="S7MUS7"/>
<feature type="region of interest" description="Disordered" evidence="1">
    <location>
        <begin position="29"/>
        <end position="56"/>
    </location>
</feature>
<evidence type="ECO:0000259" key="2">
    <source>
        <dbReference type="Pfam" id="PF24123"/>
    </source>
</evidence>
<sequence length="56" mass="5863">MDLRSGQEFDVPIGAVVKLCDSGQIQVVDDEGNVSSSPSPPIPMPWGGHGLTGDLR</sequence>
<proteinExistence type="predicted"/>
<reference evidence="3 4" key="1">
    <citation type="journal article" date="2013" name="Nat. Commun.">
        <title>Genome analysis reveals insights into physiology and longevity of the Brandt's bat Myotis brandtii.</title>
        <authorList>
            <person name="Seim I."/>
            <person name="Fang X."/>
            <person name="Xiong Z."/>
            <person name="Lobanov A.V."/>
            <person name="Huang Z."/>
            <person name="Ma S."/>
            <person name="Feng Y."/>
            <person name="Turanov A.A."/>
            <person name="Zhu Y."/>
            <person name="Lenz T.L."/>
            <person name="Gerashchenko M.V."/>
            <person name="Fan D."/>
            <person name="Hee Yim S."/>
            <person name="Yao X."/>
            <person name="Jordan D."/>
            <person name="Xiong Y."/>
            <person name="Ma Y."/>
            <person name="Lyapunov A.N."/>
            <person name="Chen G."/>
            <person name="Kulakova O.I."/>
            <person name="Sun Y."/>
            <person name="Lee S.G."/>
            <person name="Bronson R.T."/>
            <person name="Moskalev A.A."/>
            <person name="Sunyaev S.R."/>
            <person name="Zhang G."/>
            <person name="Krogh A."/>
            <person name="Wang J."/>
            <person name="Gladyshev V.N."/>
        </authorList>
    </citation>
    <scope>NUCLEOTIDE SEQUENCE [LARGE SCALE GENOMIC DNA]</scope>
</reference>
<evidence type="ECO:0000313" key="3">
    <source>
        <dbReference type="EMBL" id="EPQ08296.1"/>
    </source>
</evidence>
<dbReference type="EMBL" id="KE162454">
    <property type="protein sequence ID" value="EPQ08296.1"/>
    <property type="molecule type" value="Genomic_DNA"/>
</dbReference>